<feature type="compositionally biased region" description="Low complexity" evidence="1">
    <location>
        <begin position="255"/>
        <end position="274"/>
    </location>
</feature>
<evidence type="ECO:0008006" key="4">
    <source>
        <dbReference type="Google" id="ProtNLM"/>
    </source>
</evidence>
<evidence type="ECO:0000313" key="3">
    <source>
        <dbReference type="Proteomes" id="UP000649753"/>
    </source>
</evidence>
<dbReference type="Proteomes" id="UP000649753">
    <property type="component" value="Unassembled WGS sequence"/>
</dbReference>
<name>A0A927MIK8_9ACTN</name>
<reference evidence="2" key="1">
    <citation type="submission" date="2020-10" db="EMBL/GenBank/DDBJ databases">
        <title>Sequencing the genomes of 1000 actinobacteria strains.</title>
        <authorList>
            <person name="Klenk H.-P."/>
        </authorList>
    </citation>
    <scope>NUCLEOTIDE SEQUENCE</scope>
    <source>
        <strain evidence="2">DSM 46832</strain>
    </source>
</reference>
<protein>
    <recommendedName>
        <fullName evidence="4">Laminin G domain-containing protein</fullName>
    </recommendedName>
</protein>
<dbReference type="InterPro" id="IPR008928">
    <property type="entry name" value="6-hairpin_glycosidase_sf"/>
</dbReference>
<dbReference type="InterPro" id="IPR013320">
    <property type="entry name" value="ConA-like_dom_sf"/>
</dbReference>
<evidence type="ECO:0000256" key="1">
    <source>
        <dbReference type="SAM" id="MobiDB-lite"/>
    </source>
</evidence>
<dbReference type="SUPFAM" id="SSF48208">
    <property type="entry name" value="Six-hairpin glycosidases"/>
    <property type="match status" value="1"/>
</dbReference>
<sequence length="946" mass="101611">MSAEPGEHWISGAEPGERPPGVPDLDEVAGEWVEAAELAHLPSLRNQRGQAHVNHDLTSLSWLAAPPYSFGYHTGVLRVDGTMVDAQRFRWKPWGVRREHRSGGLSVCTDTRLALAEDVLLWQIEITNERDHAATVTVEQDLFAPVAHSEIGWGWLYNVPWNGGDHHDYHSLERIRDTTRAGRAETPYLLGSGSRRLRLGRPRQPGIQRDDDVAPMLLEHELPQHVSVDTVYPHRESAKGTLRALRCARTDADAADPAPADAADPLPADAADPVPTDAVVLDHPAAVDLDRDSAVSLDEFELRAGLSLGFEFRPASLGHAGILLTHGNHPDSLQLGLDGDRLWIGICGEREYADQPLRVGQWHGITVVVGDHGIVLRLDGRPVARTGHWSRPVRWASTVSGTEVSGTEVSGTEVSGTEVSGATVEIADRLSPARARYAFATPPSALVPLGVGATATWTLPLGPGQTRTLGVVCAYGTDPAVVATVAARTAAALPATMSGTEQGMRRHWANMFTPGNDDFSGHLPTLRTANADLSRAYYMGALVALYLRNLTASPTEPVFLTGGPRLGPTTTFYWDHTEWSRMYALLEPAGLRSWLLRALTGPYDASFGFDVRGGGPLGNNYSSNHYSLFRLTEHYVCVTGDLAFLDEPAGAATVAEHLERLAYGWRDRRDPATGGVLADFGDDSWQLLECVPNYTNVVAGFNAAYVGMLRSLAGLLRFRGRDDDAERARVDADRLAAAVLDLYAGSGRWQVRHPGGTDTIGHSLDFGLVAAALGAELTERQRTEMVTFAVQKLLRAPWMRALAADDPIAPFCDRADHGASGAFCAWPGVTAYGLARLGRRDLAIALLGATPGAASGALWGQAMELVEDDPGRFRVRVAELGVANRDSIGGAATAEAVLSGLFGIEPSFVDLGTGTPVPPGTVRCPDVGELTNLNITPAHLPAVAPR</sequence>
<dbReference type="InterPro" id="IPR012341">
    <property type="entry name" value="6hp_glycosidase-like_sf"/>
</dbReference>
<accession>A0A927MIK8</accession>
<dbReference type="RefSeq" id="WP_192770828.1">
    <property type="nucleotide sequence ID" value="NZ_JADBEB010000001.1"/>
</dbReference>
<gene>
    <name evidence="2" type="ORF">H4W31_007468</name>
</gene>
<feature type="region of interest" description="Disordered" evidence="1">
    <location>
        <begin position="1"/>
        <end position="25"/>
    </location>
</feature>
<dbReference type="GO" id="GO:0005975">
    <property type="term" value="P:carbohydrate metabolic process"/>
    <property type="evidence" value="ECO:0007669"/>
    <property type="project" value="InterPro"/>
</dbReference>
<dbReference type="Gene3D" id="2.60.120.200">
    <property type="match status" value="1"/>
</dbReference>
<dbReference type="AlphaFoldDB" id="A0A927MIK8"/>
<proteinExistence type="predicted"/>
<feature type="region of interest" description="Disordered" evidence="1">
    <location>
        <begin position="250"/>
        <end position="274"/>
    </location>
</feature>
<dbReference type="SUPFAM" id="SSF49899">
    <property type="entry name" value="Concanavalin A-like lectins/glucanases"/>
    <property type="match status" value="1"/>
</dbReference>
<evidence type="ECO:0000313" key="2">
    <source>
        <dbReference type="EMBL" id="MBE1491830.1"/>
    </source>
</evidence>
<dbReference type="EMBL" id="JADBEB010000001">
    <property type="protein sequence ID" value="MBE1491830.1"/>
    <property type="molecule type" value="Genomic_DNA"/>
</dbReference>
<keyword evidence="3" id="KW-1185">Reference proteome</keyword>
<dbReference type="Gene3D" id="1.50.10.10">
    <property type="match status" value="1"/>
</dbReference>
<organism evidence="2 3">
    <name type="scientific">Plantactinospora soyae</name>
    <dbReference type="NCBI Taxonomy" id="1544732"/>
    <lineage>
        <taxon>Bacteria</taxon>
        <taxon>Bacillati</taxon>
        <taxon>Actinomycetota</taxon>
        <taxon>Actinomycetes</taxon>
        <taxon>Micromonosporales</taxon>
        <taxon>Micromonosporaceae</taxon>
        <taxon>Plantactinospora</taxon>
    </lineage>
</organism>
<comment type="caution">
    <text evidence="2">The sequence shown here is derived from an EMBL/GenBank/DDBJ whole genome shotgun (WGS) entry which is preliminary data.</text>
</comment>